<dbReference type="NCBIfam" id="TIGR00004">
    <property type="entry name" value="Rid family detoxifying hydrolase"/>
    <property type="match status" value="1"/>
</dbReference>
<dbReference type="PROSITE" id="PS01094">
    <property type="entry name" value="UPF0076"/>
    <property type="match status" value="1"/>
</dbReference>
<dbReference type="InterPro" id="IPR006175">
    <property type="entry name" value="YjgF/YER057c/UK114"/>
</dbReference>
<dbReference type="InterPro" id="IPR019897">
    <property type="entry name" value="RidA_CS"/>
</dbReference>
<gene>
    <name evidence="2" type="ORF">QBE54_08505</name>
</gene>
<dbReference type="InterPro" id="IPR035959">
    <property type="entry name" value="RutC-like_sf"/>
</dbReference>
<dbReference type="InterPro" id="IPR006056">
    <property type="entry name" value="RidA"/>
</dbReference>
<organism evidence="2 3">
    <name type="scientific">Thermatribacter velox</name>
    <dbReference type="NCBI Taxonomy" id="3039681"/>
    <lineage>
        <taxon>Bacteria</taxon>
        <taxon>Pseudomonadati</taxon>
        <taxon>Atribacterota</taxon>
        <taxon>Atribacteria</taxon>
        <taxon>Atribacterales</taxon>
        <taxon>Thermatribacteraceae</taxon>
        <taxon>Thermatribacter</taxon>
    </lineage>
</organism>
<keyword evidence="3" id="KW-1185">Reference proteome</keyword>
<dbReference type="RefSeq" id="WP_369017774.1">
    <property type="nucleotide sequence ID" value="NZ_CP121689.1"/>
</dbReference>
<dbReference type="CDD" id="cd00448">
    <property type="entry name" value="YjgF_YER057c_UK114_family"/>
    <property type="match status" value="1"/>
</dbReference>
<dbReference type="PANTHER" id="PTHR11803">
    <property type="entry name" value="2-IMINOBUTANOATE/2-IMINOPROPANOATE DEAMINASE RIDA"/>
    <property type="match status" value="1"/>
</dbReference>
<accession>A0ABZ2YD65</accession>
<dbReference type="PANTHER" id="PTHR11803:SF58">
    <property type="entry name" value="PROTEIN HMF1-RELATED"/>
    <property type="match status" value="1"/>
</dbReference>
<dbReference type="Proteomes" id="UP001461341">
    <property type="component" value="Chromosome"/>
</dbReference>
<name>A0ABZ2YD65_9BACT</name>
<dbReference type="EMBL" id="CP121689">
    <property type="protein sequence ID" value="WZL75625.1"/>
    <property type="molecule type" value="Genomic_DNA"/>
</dbReference>
<evidence type="ECO:0000313" key="3">
    <source>
        <dbReference type="Proteomes" id="UP001461341"/>
    </source>
</evidence>
<evidence type="ECO:0000313" key="2">
    <source>
        <dbReference type="EMBL" id="WZL75625.1"/>
    </source>
</evidence>
<evidence type="ECO:0000256" key="1">
    <source>
        <dbReference type="ARBA" id="ARBA00010552"/>
    </source>
</evidence>
<protein>
    <submittedName>
        <fullName evidence="2">RidA family protein</fullName>
    </submittedName>
</protein>
<proteinExistence type="inferred from homology"/>
<sequence>MKEAIATSKAPQAVGPYSQAVRAGEWVFVSGQLGLSPQGEMVSDKTSEQARQVLENLRAILREAGLDMENVVQVTVFLTDIQEFQAVNDVYAQYFKPPYPARCCVEVSNLPRGGKVEIAAIAKSG</sequence>
<comment type="similarity">
    <text evidence="1">Belongs to the RutC family.</text>
</comment>
<dbReference type="SUPFAM" id="SSF55298">
    <property type="entry name" value="YjgF-like"/>
    <property type="match status" value="1"/>
</dbReference>
<dbReference type="Gene3D" id="3.30.1330.40">
    <property type="entry name" value="RutC-like"/>
    <property type="match status" value="1"/>
</dbReference>
<reference evidence="2 3" key="1">
    <citation type="submission" date="2023-03" db="EMBL/GenBank/DDBJ databases">
        <title>Novel Species.</title>
        <authorList>
            <person name="Ma S."/>
        </authorList>
    </citation>
    <scope>NUCLEOTIDE SEQUENCE [LARGE SCALE GENOMIC DNA]</scope>
    <source>
        <strain evidence="2 3">B11</strain>
    </source>
</reference>
<dbReference type="Pfam" id="PF01042">
    <property type="entry name" value="Ribonuc_L-PSP"/>
    <property type="match status" value="1"/>
</dbReference>